<proteinExistence type="inferred from homology"/>
<evidence type="ECO:0000256" key="8">
    <source>
        <dbReference type="ARBA" id="ARBA00023014"/>
    </source>
</evidence>
<evidence type="ECO:0000313" key="13">
    <source>
        <dbReference type="Proteomes" id="UP000034508"/>
    </source>
</evidence>
<dbReference type="EMBL" id="LBSM01000006">
    <property type="protein sequence ID" value="KKQ18286.1"/>
    <property type="molecule type" value="Genomic_DNA"/>
</dbReference>
<dbReference type="Pfam" id="PF00266">
    <property type="entry name" value="Aminotran_5"/>
    <property type="match status" value="1"/>
</dbReference>
<comment type="cofactor">
    <cofactor evidence="1 10">
        <name>pyridoxal 5'-phosphate</name>
        <dbReference type="ChEBI" id="CHEBI:597326"/>
    </cofactor>
</comment>
<evidence type="ECO:0000313" key="12">
    <source>
        <dbReference type="EMBL" id="KKQ18286.1"/>
    </source>
</evidence>
<dbReference type="InterPro" id="IPR016454">
    <property type="entry name" value="Cysteine_dSase"/>
</dbReference>
<keyword evidence="4" id="KW-0808">Transferase</keyword>
<evidence type="ECO:0000259" key="11">
    <source>
        <dbReference type="Pfam" id="PF00266"/>
    </source>
</evidence>
<dbReference type="PROSITE" id="PS00595">
    <property type="entry name" value="AA_TRANSFER_CLASS_5"/>
    <property type="match status" value="1"/>
</dbReference>
<dbReference type="InterPro" id="IPR015421">
    <property type="entry name" value="PyrdxlP-dep_Trfase_major"/>
</dbReference>
<evidence type="ECO:0000256" key="6">
    <source>
        <dbReference type="ARBA" id="ARBA00022898"/>
    </source>
</evidence>
<keyword evidence="8" id="KW-0411">Iron-sulfur</keyword>
<dbReference type="InterPro" id="IPR020578">
    <property type="entry name" value="Aminotrans_V_PyrdxlP_BS"/>
</dbReference>
<dbReference type="InterPro" id="IPR000192">
    <property type="entry name" value="Aminotrans_V_dom"/>
</dbReference>
<dbReference type="AlphaFoldDB" id="A0A0G0IQJ5"/>
<evidence type="ECO:0000256" key="3">
    <source>
        <dbReference type="ARBA" id="ARBA00012239"/>
    </source>
</evidence>
<accession>A0A0G0IQJ5</accession>
<comment type="catalytic activity">
    <reaction evidence="9">
        <text>(sulfur carrier)-H + L-cysteine = (sulfur carrier)-SH + L-alanine</text>
        <dbReference type="Rhea" id="RHEA:43892"/>
        <dbReference type="Rhea" id="RHEA-COMP:14737"/>
        <dbReference type="Rhea" id="RHEA-COMP:14739"/>
        <dbReference type="ChEBI" id="CHEBI:29917"/>
        <dbReference type="ChEBI" id="CHEBI:35235"/>
        <dbReference type="ChEBI" id="CHEBI:57972"/>
        <dbReference type="ChEBI" id="CHEBI:64428"/>
        <dbReference type="EC" id="2.8.1.7"/>
    </reaction>
</comment>
<dbReference type="Gene3D" id="3.40.640.10">
    <property type="entry name" value="Type I PLP-dependent aspartate aminotransferase-like (Major domain)"/>
    <property type="match status" value="1"/>
</dbReference>
<dbReference type="InterPro" id="IPR015422">
    <property type="entry name" value="PyrdxlP-dep_Trfase_small"/>
</dbReference>
<keyword evidence="7" id="KW-0408">Iron</keyword>
<protein>
    <recommendedName>
        <fullName evidence="3">cysteine desulfurase</fullName>
        <ecNumber evidence="3">2.8.1.7</ecNumber>
    </recommendedName>
</protein>
<dbReference type="GO" id="GO:0051536">
    <property type="term" value="F:iron-sulfur cluster binding"/>
    <property type="evidence" value="ECO:0007669"/>
    <property type="project" value="UniProtKB-KW"/>
</dbReference>
<feature type="domain" description="Aminotransferase class V" evidence="11">
    <location>
        <begin position="3"/>
        <end position="291"/>
    </location>
</feature>
<dbReference type="GO" id="GO:0031071">
    <property type="term" value="F:cysteine desulfurase activity"/>
    <property type="evidence" value="ECO:0007669"/>
    <property type="project" value="UniProtKB-EC"/>
</dbReference>
<dbReference type="Gene3D" id="1.10.260.50">
    <property type="match status" value="1"/>
</dbReference>
<dbReference type="InterPro" id="IPR015424">
    <property type="entry name" value="PyrdxlP-dep_Trfase"/>
</dbReference>
<dbReference type="PATRIC" id="fig|1618331.3.peg.426"/>
<sequence>MKVYLDYVATSPVKDEVKKAMMPYLTEIFGNPSSIHRWGQEAKSAIEKARGEVALFLGAKPQEIIFTSGGTEADNLAVRGISNSKVHIITTQIEHHAILKTCEDLEKNNIAEVTYLKPNREGLISALQVKKALKKNTVLVSVMYVNNEIGTVQPIREIGKMIEKENKNRLSKERIYFHTDAVQAVEYLNVNVDFLHVDLLTLSGHKIGATKGIGALYLRSGTPFEKIIFGGEQEMNLRAGTENVSGIVSLGKAIELIQIKNQKSNLKIKELRDYFIKKIITEIPEVELNGSRQFRFFWFGLHLAFFKTVPCFNGYL</sequence>
<gene>
    <name evidence="12" type="ORF">US31_C0006G0017</name>
</gene>
<evidence type="ECO:0000256" key="1">
    <source>
        <dbReference type="ARBA" id="ARBA00001933"/>
    </source>
</evidence>
<dbReference type="GO" id="GO:0046872">
    <property type="term" value="F:metal ion binding"/>
    <property type="evidence" value="ECO:0007669"/>
    <property type="project" value="UniProtKB-KW"/>
</dbReference>
<reference evidence="12 13" key="1">
    <citation type="journal article" date="2015" name="Nature">
        <title>rRNA introns, odd ribosomes, and small enigmatic genomes across a large radiation of phyla.</title>
        <authorList>
            <person name="Brown C.T."/>
            <person name="Hug L.A."/>
            <person name="Thomas B.C."/>
            <person name="Sharon I."/>
            <person name="Castelle C.J."/>
            <person name="Singh A."/>
            <person name="Wilkins M.J."/>
            <person name="Williams K.H."/>
            <person name="Banfield J.F."/>
        </authorList>
    </citation>
    <scope>NUCLEOTIDE SEQUENCE [LARGE SCALE GENOMIC DNA]</scope>
</reference>
<dbReference type="Proteomes" id="UP000034508">
    <property type="component" value="Unassembled WGS sequence"/>
</dbReference>
<dbReference type="Gene3D" id="3.90.1150.10">
    <property type="entry name" value="Aspartate Aminotransferase, domain 1"/>
    <property type="match status" value="1"/>
</dbReference>
<evidence type="ECO:0000256" key="5">
    <source>
        <dbReference type="ARBA" id="ARBA00022723"/>
    </source>
</evidence>
<dbReference type="PIRSF" id="PIRSF005572">
    <property type="entry name" value="NifS"/>
    <property type="match status" value="1"/>
</dbReference>
<evidence type="ECO:0000256" key="4">
    <source>
        <dbReference type="ARBA" id="ARBA00022679"/>
    </source>
</evidence>
<dbReference type="EC" id="2.8.1.7" evidence="3"/>
<evidence type="ECO:0000256" key="2">
    <source>
        <dbReference type="ARBA" id="ARBA00006490"/>
    </source>
</evidence>
<keyword evidence="6" id="KW-0663">Pyridoxal phosphate</keyword>
<evidence type="ECO:0000256" key="10">
    <source>
        <dbReference type="RuleBase" id="RU004504"/>
    </source>
</evidence>
<dbReference type="PANTHER" id="PTHR11601:SF34">
    <property type="entry name" value="CYSTEINE DESULFURASE"/>
    <property type="match status" value="1"/>
</dbReference>
<name>A0A0G0IQJ5_9BACT</name>
<dbReference type="PANTHER" id="PTHR11601">
    <property type="entry name" value="CYSTEINE DESULFURYLASE FAMILY MEMBER"/>
    <property type="match status" value="1"/>
</dbReference>
<organism evidence="12 13">
    <name type="scientific">Berkelbacteria bacterium GW2011_GWA1_36_9</name>
    <dbReference type="NCBI Taxonomy" id="1618331"/>
    <lineage>
        <taxon>Bacteria</taxon>
        <taxon>Candidatus Berkelbacteria</taxon>
    </lineage>
</organism>
<evidence type="ECO:0000256" key="9">
    <source>
        <dbReference type="ARBA" id="ARBA00050776"/>
    </source>
</evidence>
<comment type="similarity">
    <text evidence="2">Belongs to the class-V pyridoxal-phosphate-dependent aminotransferase family. NifS/IscS subfamily.</text>
</comment>
<comment type="caution">
    <text evidence="12">The sequence shown here is derived from an EMBL/GenBank/DDBJ whole genome shotgun (WGS) entry which is preliminary data.</text>
</comment>
<dbReference type="SUPFAM" id="SSF53383">
    <property type="entry name" value="PLP-dependent transferases"/>
    <property type="match status" value="1"/>
</dbReference>
<evidence type="ECO:0000256" key="7">
    <source>
        <dbReference type="ARBA" id="ARBA00023004"/>
    </source>
</evidence>
<keyword evidence="5" id="KW-0479">Metal-binding</keyword>